<accession>A0ACC0PDZ0</accession>
<comment type="caution">
    <text evidence="1">The sequence shown here is derived from an EMBL/GenBank/DDBJ whole genome shotgun (WGS) entry which is preliminary data.</text>
</comment>
<dbReference type="Proteomes" id="UP001062846">
    <property type="component" value="Chromosome 3"/>
</dbReference>
<evidence type="ECO:0000313" key="2">
    <source>
        <dbReference type="Proteomes" id="UP001062846"/>
    </source>
</evidence>
<proteinExistence type="predicted"/>
<organism evidence="1 2">
    <name type="scientific">Rhododendron molle</name>
    <name type="common">Chinese azalea</name>
    <name type="synonym">Azalea mollis</name>
    <dbReference type="NCBI Taxonomy" id="49168"/>
    <lineage>
        <taxon>Eukaryota</taxon>
        <taxon>Viridiplantae</taxon>
        <taxon>Streptophyta</taxon>
        <taxon>Embryophyta</taxon>
        <taxon>Tracheophyta</taxon>
        <taxon>Spermatophyta</taxon>
        <taxon>Magnoliopsida</taxon>
        <taxon>eudicotyledons</taxon>
        <taxon>Gunneridae</taxon>
        <taxon>Pentapetalae</taxon>
        <taxon>asterids</taxon>
        <taxon>Ericales</taxon>
        <taxon>Ericaceae</taxon>
        <taxon>Ericoideae</taxon>
        <taxon>Rhodoreae</taxon>
        <taxon>Rhododendron</taxon>
    </lineage>
</organism>
<gene>
    <name evidence="1" type="ORF">RHMOL_Rhmol03G0136000</name>
</gene>
<reference evidence="1" key="1">
    <citation type="submission" date="2022-02" db="EMBL/GenBank/DDBJ databases">
        <title>Plant Genome Project.</title>
        <authorList>
            <person name="Zhang R.-G."/>
        </authorList>
    </citation>
    <scope>NUCLEOTIDE SEQUENCE</scope>
    <source>
        <strain evidence="1">AT1</strain>
    </source>
</reference>
<protein>
    <submittedName>
        <fullName evidence="1">Uncharacterized protein</fullName>
    </submittedName>
</protein>
<keyword evidence="2" id="KW-1185">Reference proteome</keyword>
<name>A0ACC0PDZ0_RHOML</name>
<dbReference type="EMBL" id="CM046390">
    <property type="protein sequence ID" value="KAI8563786.1"/>
    <property type="molecule type" value="Genomic_DNA"/>
</dbReference>
<sequence length="887" mass="99247">MESKPRTPSVVARLMGFDESPAKQPVGKPRRVLSDNYLWKSASIGLLDRRPYHECRSFKGNYERGQVFTVFEVPQMQTVDRQRNQSIQGRNANPSTTEVNESFARNNSTDAEHLSMDEKFQYSIVSSHLLEKLDSDSNLLLKNHQKPNSLFTNNLHELQSGHVTVLKSSNDPYSRKSEISRKSVRTTSLCNVLRSLQKLENDSYSDTCGDLGIYYTCPLLKSRLELKDKAGLSPSRIVKDGKRHSPFEIVVLKPKLGKAQNAEMPSVSPIYGEGSLPPDRKHVEFFKPRHVDLHYRVGEGRNLAGNTELPGHNTCSDLLTDSRTTIKGNETSTNESEVAMPSCQSLFDWKYRCQAKYPPLSRSYFAKQAKKQILERWKMSKSCQEVGEAVKGTTLGQMLVTPFEGTRPENLNNKIDVSAMNNQLSQNDAGGDLVSSLGISSGDGWKECAERFTRSESLPAACIAVVSPITRTRNLDELKNSPGENDLLGNFYENTTFPYSPVSSVASLSLETLDSQMVAFSETKNVELSSGTPEKLQLEQGACILSVEEENSSRVLDALVGQVMVTSGCSSVAVRMYGGELGNGEDPVGGGNRLVSYGGDGVTPVVVARVVMEEMSIKCHDEAWISSRCPALVEEFPRSLWEGYSPSPNSVLEPPFSEEISSDSDTFQVAGATLQDLRVKLQLLKSESEETNSEGHGRALSSDEESGDGFVDFSKKSRELMGLFTAEESRDFSYVVDLLDESGFHGGDTRIGFEWWYSPGFPVNLSVFEILEKKYNYQTSWDISERRLLFDCVNLGLKEILQPCMDVLTWEKDLRKKLNLSREVIEEELWMFLVGWRKEVGKELSEKSLGTEIRRFELREDIDFIVGEIERFLFDELAAELACAESF</sequence>
<evidence type="ECO:0000313" key="1">
    <source>
        <dbReference type="EMBL" id="KAI8563786.1"/>
    </source>
</evidence>